<comment type="caution">
    <text evidence="2">The sequence shown here is derived from an EMBL/GenBank/DDBJ whole genome shotgun (WGS) entry which is preliminary data.</text>
</comment>
<keyword evidence="3" id="KW-1185">Reference proteome</keyword>
<dbReference type="RefSeq" id="WP_345315511.1">
    <property type="nucleotide sequence ID" value="NZ_BAABLF010000005.1"/>
</dbReference>
<reference evidence="3" key="1">
    <citation type="journal article" date="2019" name="Int. J. Syst. Evol. Microbiol.">
        <title>The Global Catalogue of Microorganisms (GCM) 10K type strain sequencing project: providing services to taxonomists for standard genome sequencing and annotation.</title>
        <authorList>
            <consortium name="The Broad Institute Genomics Platform"/>
            <consortium name="The Broad Institute Genome Sequencing Center for Infectious Disease"/>
            <person name="Wu L."/>
            <person name="Ma J."/>
        </authorList>
    </citation>
    <scope>NUCLEOTIDE SEQUENCE [LARGE SCALE GENOMIC DNA]</scope>
    <source>
        <strain evidence="3">JCM 18720</strain>
    </source>
</reference>
<dbReference type="EMBL" id="BAABLF010000005">
    <property type="protein sequence ID" value="GAA5187552.1"/>
    <property type="molecule type" value="Genomic_DNA"/>
</dbReference>
<dbReference type="Pfam" id="PF11306">
    <property type="entry name" value="DUF3108"/>
    <property type="match status" value="1"/>
</dbReference>
<protein>
    <submittedName>
        <fullName evidence="2">DUF3108 domain-containing protein</fullName>
    </submittedName>
</protein>
<sequence>MRAILVTLLCTCALAASAVARADLYTPFQAQYEVYHGSSSLGGGRYELEKLAENRYRLGYESAVKYLFLSDKRTEHTEFTVTDEGLMPQHYRMERSGSGPDFGAEITFDHGSDNIHAQYKKRQAEFELTPPIYDSLLYQQQLRLDVANGVTEMYYPFIQKTGRREYHFKVTGTETLKLPFGTLETVKIERIRDPNSEKETIFWLVPELDYIVARLAHFEEGKLKADMQLKQVEFEP</sequence>
<evidence type="ECO:0000313" key="2">
    <source>
        <dbReference type="EMBL" id="GAA5187552.1"/>
    </source>
</evidence>
<dbReference type="InterPro" id="IPR021457">
    <property type="entry name" value="DUF3108"/>
</dbReference>
<feature type="chain" id="PRO_5045397466" evidence="1">
    <location>
        <begin position="23"/>
        <end position="236"/>
    </location>
</feature>
<accession>A0ABP9RW19</accession>
<name>A0ABP9RW19_9GAMM</name>
<proteinExistence type="predicted"/>
<feature type="signal peptide" evidence="1">
    <location>
        <begin position="1"/>
        <end position="22"/>
    </location>
</feature>
<organism evidence="2 3">
    <name type="scientific">Ferrimonas gelatinilytica</name>
    <dbReference type="NCBI Taxonomy" id="1255257"/>
    <lineage>
        <taxon>Bacteria</taxon>
        <taxon>Pseudomonadati</taxon>
        <taxon>Pseudomonadota</taxon>
        <taxon>Gammaproteobacteria</taxon>
        <taxon>Alteromonadales</taxon>
        <taxon>Ferrimonadaceae</taxon>
        <taxon>Ferrimonas</taxon>
    </lineage>
</organism>
<dbReference type="Proteomes" id="UP001501600">
    <property type="component" value="Unassembled WGS sequence"/>
</dbReference>
<keyword evidence="1" id="KW-0732">Signal</keyword>
<evidence type="ECO:0000313" key="3">
    <source>
        <dbReference type="Proteomes" id="UP001501600"/>
    </source>
</evidence>
<evidence type="ECO:0000256" key="1">
    <source>
        <dbReference type="SAM" id="SignalP"/>
    </source>
</evidence>
<gene>
    <name evidence="2" type="ORF">GCM10025772_05460</name>
</gene>